<evidence type="ECO:0000313" key="2">
    <source>
        <dbReference type="EMBL" id="JAC67874.1"/>
    </source>
</evidence>
<feature type="compositionally biased region" description="Polar residues" evidence="1">
    <location>
        <begin position="38"/>
        <end position="58"/>
    </location>
</feature>
<dbReference type="AlphaFoldDB" id="A0A061RAS6"/>
<dbReference type="EMBL" id="GBEZ01018574">
    <property type="protein sequence ID" value="JAC67874.1"/>
    <property type="molecule type" value="Transcribed_RNA"/>
</dbReference>
<feature type="non-terminal residue" evidence="2">
    <location>
        <position position="75"/>
    </location>
</feature>
<gene>
    <name evidence="2" type="ORF">TSPGSL018_10045</name>
</gene>
<evidence type="ECO:0000256" key="1">
    <source>
        <dbReference type="SAM" id="MobiDB-lite"/>
    </source>
</evidence>
<sequence>VGGGGVPRRRGGGRALEGLGRCRGKERLREQQAGATPERQTSGRGRSQTLVRGASNHSAGDRRSGGCPCDALALG</sequence>
<accession>A0A061RAS6</accession>
<feature type="non-terminal residue" evidence="2">
    <location>
        <position position="1"/>
    </location>
</feature>
<organism evidence="2">
    <name type="scientific">Tetraselmis sp. GSL018</name>
    <dbReference type="NCBI Taxonomy" id="582737"/>
    <lineage>
        <taxon>Eukaryota</taxon>
        <taxon>Viridiplantae</taxon>
        <taxon>Chlorophyta</taxon>
        <taxon>core chlorophytes</taxon>
        <taxon>Chlorodendrophyceae</taxon>
        <taxon>Chlorodendrales</taxon>
        <taxon>Chlorodendraceae</taxon>
        <taxon>Tetraselmis</taxon>
    </lineage>
</organism>
<protein>
    <submittedName>
        <fullName evidence="2">Uncharacterized protein</fullName>
    </submittedName>
</protein>
<name>A0A061RAS6_9CHLO</name>
<feature type="region of interest" description="Disordered" evidence="1">
    <location>
        <begin position="1"/>
        <end position="75"/>
    </location>
</feature>
<proteinExistence type="predicted"/>
<reference evidence="2" key="1">
    <citation type="submission" date="2014-05" db="EMBL/GenBank/DDBJ databases">
        <title>The transcriptome of the halophilic microalga Tetraselmis sp. GSL018 isolated from the Great Salt Lake, Utah.</title>
        <authorList>
            <person name="Jinkerson R.E."/>
            <person name="D'Adamo S."/>
            <person name="Posewitz M.C."/>
        </authorList>
    </citation>
    <scope>NUCLEOTIDE SEQUENCE</scope>
    <source>
        <strain evidence="2">GSL018</strain>
    </source>
</reference>